<sequence>MRVTLGHKNDLLFFPVVTNDVDNETSGVFVLAVKFLHNALALREYTPTIDVALLWLHATQRPDTIRSYRNNVVPGTGIPRSCGKRLLAVKLFMR</sequence>
<organism evidence="1 2">
    <name type="scientific">Mangrovibacter phragmitis</name>
    <dbReference type="NCBI Taxonomy" id="1691903"/>
    <lineage>
        <taxon>Bacteria</taxon>
        <taxon>Pseudomonadati</taxon>
        <taxon>Pseudomonadota</taxon>
        <taxon>Gammaproteobacteria</taxon>
        <taxon>Enterobacterales</taxon>
        <taxon>Enterobacteriaceae</taxon>
        <taxon>Mangrovibacter</taxon>
    </lineage>
</organism>
<keyword evidence="2" id="KW-1185">Reference proteome</keyword>
<comment type="caution">
    <text evidence="1">The sequence shown here is derived from an EMBL/GenBank/DDBJ whole genome shotgun (WGS) entry which is preliminary data.</text>
</comment>
<dbReference type="EMBL" id="LYRP01000050">
    <property type="protein sequence ID" value="OAT74918.1"/>
    <property type="molecule type" value="Genomic_DNA"/>
</dbReference>
<dbReference type="STRING" id="1691903.A9B99_17175"/>
<evidence type="ECO:0000313" key="2">
    <source>
        <dbReference type="Proteomes" id="UP000078225"/>
    </source>
</evidence>
<name>A0A1B7KXV3_9ENTR</name>
<dbReference type="Proteomes" id="UP000078225">
    <property type="component" value="Unassembled WGS sequence"/>
</dbReference>
<dbReference type="AlphaFoldDB" id="A0A1B7KXV3"/>
<proteinExistence type="predicted"/>
<reference evidence="2" key="1">
    <citation type="submission" date="2016-05" db="EMBL/GenBank/DDBJ databases">
        <authorList>
            <person name="Behera P."/>
            <person name="Vaishampayan P."/>
            <person name="Singh N."/>
            <person name="Raina V."/>
            <person name="Suar M."/>
            <person name="Pattnaik A."/>
            <person name="Rastogi G."/>
        </authorList>
    </citation>
    <scope>NUCLEOTIDE SEQUENCE [LARGE SCALE GENOMIC DNA]</scope>
    <source>
        <strain evidence="2">MP23</strain>
    </source>
</reference>
<protein>
    <submittedName>
        <fullName evidence="1">Uncharacterized protein</fullName>
    </submittedName>
</protein>
<evidence type="ECO:0000313" key="1">
    <source>
        <dbReference type="EMBL" id="OAT74918.1"/>
    </source>
</evidence>
<gene>
    <name evidence="1" type="ORF">A9B99_17175</name>
</gene>
<accession>A0A1B7KXV3</accession>